<keyword evidence="2" id="KW-1185">Reference proteome</keyword>
<dbReference type="AlphaFoldDB" id="A0A5A7PXS2"/>
<evidence type="ECO:0000313" key="1">
    <source>
        <dbReference type="EMBL" id="GER37655.1"/>
    </source>
</evidence>
<dbReference type="OrthoDB" id="928018at2759"/>
<organism evidence="1 2">
    <name type="scientific">Striga asiatica</name>
    <name type="common">Asiatic witchweed</name>
    <name type="synonym">Buchnera asiatica</name>
    <dbReference type="NCBI Taxonomy" id="4170"/>
    <lineage>
        <taxon>Eukaryota</taxon>
        <taxon>Viridiplantae</taxon>
        <taxon>Streptophyta</taxon>
        <taxon>Embryophyta</taxon>
        <taxon>Tracheophyta</taxon>
        <taxon>Spermatophyta</taxon>
        <taxon>Magnoliopsida</taxon>
        <taxon>eudicotyledons</taxon>
        <taxon>Gunneridae</taxon>
        <taxon>Pentapetalae</taxon>
        <taxon>asterids</taxon>
        <taxon>lamiids</taxon>
        <taxon>Lamiales</taxon>
        <taxon>Orobanchaceae</taxon>
        <taxon>Buchnereae</taxon>
        <taxon>Striga</taxon>
    </lineage>
</organism>
<proteinExistence type="predicted"/>
<dbReference type="Proteomes" id="UP000325081">
    <property type="component" value="Unassembled WGS sequence"/>
</dbReference>
<reference evidence="2" key="1">
    <citation type="journal article" date="2019" name="Curr. Biol.">
        <title>Genome Sequence of Striga asiatica Provides Insight into the Evolution of Plant Parasitism.</title>
        <authorList>
            <person name="Yoshida S."/>
            <person name="Kim S."/>
            <person name="Wafula E.K."/>
            <person name="Tanskanen J."/>
            <person name="Kim Y.M."/>
            <person name="Honaas L."/>
            <person name="Yang Z."/>
            <person name="Spallek T."/>
            <person name="Conn C.E."/>
            <person name="Ichihashi Y."/>
            <person name="Cheong K."/>
            <person name="Cui S."/>
            <person name="Der J.P."/>
            <person name="Gundlach H."/>
            <person name="Jiao Y."/>
            <person name="Hori C."/>
            <person name="Ishida J.K."/>
            <person name="Kasahara H."/>
            <person name="Kiba T."/>
            <person name="Kim M.S."/>
            <person name="Koo N."/>
            <person name="Laohavisit A."/>
            <person name="Lee Y.H."/>
            <person name="Lumba S."/>
            <person name="McCourt P."/>
            <person name="Mortimer J.C."/>
            <person name="Mutuku J.M."/>
            <person name="Nomura T."/>
            <person name="Sasaki-Sekimoto Y."/>
            <person name="Seto Y."/>
            <person name="Wang Y."/>
            <person name="Wakatake T."/>
            <person name="Sakakibara H."/>
            <person name="Demura T."/>
            <person name="Yamaguchi S."/>
            <person name="Yoneyama K."/>
            <person name="Manabe R.I."/>
            <person name="Nelson D.C."/>
            <person name="Schulman A.H."/>
            <person name="Timko M.P."/>
            <person name="dePamphilis C.W."/>
            <person name="Choi D."/>
            <person name="Shirasu K."/>
        </authorList>
    </citation>
    <scope>NUCLEOTIDE SEQUENCE [LARGE SCALE GENOMIC DNA]</scope>
    <source>
        <strain evidence="2">cv. UVA1</strain>
    </source>
</reference>
<comment type="caution">
    <text evidence="1">The sequence shown here is derived from an EMBL/GenBank/DDBJ whole genome shotgun (WGS) entry which is preliminary data.</text>
</comment>
<name>A0A5A7PXS2_STRAF</name>
<feature type="non-terminal residue" evidence="1">
    <location>
        <position position="1"/>
    </location>
</feature>
<gene>
    <name evidence="1" type="ORF">STAS_14093</name>
</gene>
<accession>A0A5A7PXS2</accession>
<sequence>AHEILNVWSTNNIFPPNYSFRKVCFCDECSTMIDELNDFAESTRSLLESVMVYIQKNLYMCKDIDDIFTFLLTLSFHLCKQDITSFVSQLIIRDTSQHAHSTVFEFCSKERVSTDMISFCPIFSFIPHKLGVRFILEENKLRDKQIEIQKVIAESGIVPDFEINRVDEKDLSCVAECIRFDIGSRGIR</sequence>
<protein>
    <submittedName>
        <fullName evidence="1">Zinc finger protein</fullName>
    </submittedName>
</protein>
<evidence type="ECO:0000313" key="2">
    <source>
        <dbReference type="Proteomes" id="UP000325081"/>
    </source>
</evidence>
<dbReference type="EMBL" id="BKCP01005405">
    <property type="protein sequence ID" value="GER37655.1"/>
    <property type="molecule type" value="Genomic_DNA"/>
</dbReference>